<dbReference type="EC" id="2.4.-.-" evidence="3"/>
<dbReference type="Gene3D" id="3.40.50.2000">
    <property type="entry name" value="Glycogen Phosphorylase B"/>
    <property type="match status" value="2"/>
</dbReference>
<organism evidence="3 4">
    <name type="scientific">Pontibacter locisalis</name>
    <dbReference type="NCBI Taxonomy" id="1719035"/>
    <lineage>
        <taxon>Bacteria</taxon>
        <taxon>Pseudomonadati</taxon>
        <taxon>Bacteroidota</taxon>
        <taxon>Cytophagia</taxon>
        <taxon>Cytophagales</taxon>
        <taxon>Hymenobacteraceae</taxon>
        <taxon>Pontibacter</taxon>
    </lineage>
</organism>
<accession>A0ABW5ILG5</accession>
<keyword evidence="3" id="KW-0328">Glycosyltransferase</keyword>
<proteinExistence type="predicted"/>
<dbReference type="Pfam" id="PF13439">
    <property type="entry name" value="Glyco_transf_4"/>
    <property type="match status" value="1"/>
</dbReference>
<comment type="caution">
    <text evidence="3">The sequence shown here is derived from an EMBL/GenBank/DDBJ whole genome shotgun (WGS) entry which is preliminary data.</text>
</comment>
<keyword evidence="4" id="KW-1185">Reference proteome</keyword>
<evidence type="ECO:0000259" key="1">
    <source>
        <dbReference type="Pfam" id="PF00534"/>
    </source>
</evidence>
<evidence type="ECO:0000313" key="3">
    <source>
        <dbReference type="EMBL" id="MFD2514260.1"/>
    </source>
</evidence>
<gene>
    <name evidence="3" type="ORF">ACFSRY_10315</name>
</gene>
<dbReference type="Pfam" id="PF00534">
    <property type="entry name" value="Glycos_transf_1"/>
    <property type="match status" value="1"/>
</dbReference>
<evidence type="ECO:0000313" key="4">
    <source>
        <dbReference type="Proteomes" id="UP001597544"/>
    </source>
</evidence>
<dbReference type="SUPFAM" id="SSF53756">
    <property type="entry name" value="UDP-Glycosyltransferase/glycogen phosphorylase"/>
    <property type="match status" value="1"/>
</dbReference>
<dbReference type="InterPro" id="IPR028098">
    <property type="entry name" value="Glyco_trans_4-like_N"/>
</dbReference>
<dbReference type="GO" id="GO:0016757">
    <property type="term" value="F:glycosyltransferase activity"/>
    <property type="evidence" value="ECO:0007669"/>
    <property type="project" value="UniProtKB-KW"/>
</dbReference>
<protein>
    <submittedName>
        <fullName evidence="3">Glycosyltransferase</fullName>
        <ecNumber evidence="3">2.4.-.-</ecNumber>
    </submittedName>
</protein>
<sequence length="380" mass="42520">MIKILHLIKGLGRGGAEVLLPETLKLHTREKFSFFYGYFLPLDDMVGVIEKEGGKVIHFEANGNVDLLFQGEKVVKFCQENQIDIIHSHLPLAGFVARYVYCRTNTPVIYTEHNIQEKYNIATKLVNKHTYNLQSIALGVSEDVSISIKRNINPNIPVRTLLNGVNTSYYRRDLIAATQLKARLNIPSDAIVIGNIAGFREQKALPTWLKAFAEVSSRHPHVYGLLVGGGSQQHEVEKAIKELNLEEKVKLPGMIENTLPYFSAMDIFMLSSEFEGLPIALLEAMSMECAIVSTKAGGVVEAVRDNHESLLCEIGDKNCLASKCSYLVENANVRRKMQVNARKRVEELFSLDVMVSKLEGLYEELAKKNILKGDFPEAAK</sequence>
<dbReference type="EMBL" id="JBHULU010000014">
    <property type="protein sequence ID" value="MFD2514260.1"/>
    <property type="molecule type" value="Genomic_DNA"/>
</dbReference>
<dbReference type="InterPro" id="IPR001296">
    <property type="entry name" value="Glyco_trans_1"/>
</dbReference>
<name>A0ABW5ILG5_9BACT</name>
<evidence type="ECO:0000259" key="2">
    <source>
        <dbReference type="Pfam" id="PF13439"/>
    </source>
</evidence>
<feature type="domain" description="Glycosyl transferase family 1" evidence="1">
    <location>
        <begin position="180"/>
        <end position="344"/>
    </location>
</feature>
<dbReference type="Proteomes" id="UP001597544">
    <property type="component" value="Unassembled WGS sequence"/>
</dbReference>
<dbReference type="PANTHER" id="PTHR12526">
    <property type="entry name" value="GLYCOSYLTRANSFERASE"/>
    <property type="match status" value="1"/>
</dbReference>
<dbReference type="RefSeq" id="WP_377506489.1">
    <property type="nucleotide sequence ID" value="NZ_JBHULU010000014.1"/>
</dbReference>
<reference evidence="4" key="1">
    <citation type="journal article" date="2019" name="Int. J. Syst. Evol. Microbiol.">
        <title>The Global Catalogue of Microorganisms (GCM) 10K type strain sequencing project: providing services to taxonomists for standard genome sequencing and annotation.</title>
        <authorList>
            <consortium name="The Broad Institute Genomics Platform"/>
            <consortium name="The Broad Institute Genome Sequencing Center for Infectious Disease"/>
            <person name="Wu L."/>
            <person name="Ma J."/>
        </authorList>
    </citation>
    <scope>NUCLEOTIDE SEQUENCE [LARGE SCALE GENOMIC DNA]</scope>
    <source>
        <strain evidence="4">KCTC 42498</strain>
    </source>
</reference>
<keyword evidence="3" id="KW-0808">Transferase</keyword>
<feature type="domain" description="Glycosyltransferase subfamily 4-like N-terminal" evidence="2">
    <location>
        <begin position="57"/>
        <end position="168"/>
    </location>
</feature>